<dbReference type="EMBL" id="AUPC02000460">
    <property type="protein sequence ID" value="POG59272.1"/>
    <property type="molecule type" value="Genomic_DNA"/>
</dbReference>
<dbReference type="InterPro" id="IPR050452">
    <property type="entry name" value="Metacaspase"/>
</dbReference>
<evidence type="ECO:0000256" key="1">
    <source>
        <dbReference type="ARBA" id="ARBA00009005"/>
    </source>
</evidence>
<keyword evidence="3" id="KW-1185">Reference proteome</keyword>
<dbReference type="Proteomes" id="UP000018888">
    <property type="component" value="Unassembled WGS sequence"/>
</dbReference>
<organism evidence="2 3">
    <name type="scientific">Rhizophagus irregularis (strain DAOM 181602 / DAOM 197198 / MUCL 43194)</name>
    <name type="common">Arbuscular mycorrhizal fungus</name>
    <name type="synonym">Glomus intraradices</name>
    <dbReference type="NCBI Taxonomy" id="747089"/>
    <lineage>
        <taxon>Eukaryota</taxon>
        <taxon>Fungi</taxon>
        <taxon>Fungi incertae sedis</taxon>
        <taxon>Mucoromycota</taxon>
        <taxon>Glomeromycotina</taxon>
        <taxon>Glomeromycetes</taxon>
        <taxon>Glomerales</taxon>
        <taxon>Glomeraceae</taxon>
        <taxon>Rhizophagus</taxon>
    </lineage>
</organism>
<reference evidence="2 3" key="1">
    <citation type="journal article" date="2013" name="Proc. Natl. Acad. Sci. U.S.A.">
        <title>Genome of an arbuscular mycorrhizal fungus provides insight into the oldest plant symbiosis.</title>
        <authorList>
            <person name="Tisserant E."/>
            <person name="Malbreil M."/>
            <person name="Kuo A."/>
            <person name="Kohler A."/>
            <person name="Symeonidi A."/>
            <person name="Balestrini R."/>
            <person name="Charron P."/>
            <person name="Duensing N."/>
            <person name="Frei Dit Frey N."/>
            <person name="Gianinazzi-Pearson V."/>
            <person name="Gilbert L.B."/>
            <person name="Handa Y."/>
            <person name="Herr J.R."/>
            <person name="Hijri M."/>
            <person name="Koul R."/>
            <person name="Kawaguchi M."/>
            <person name="Krajinski F."/>
            <person name="Lammers P.J."/>
            <person name="Masclaux F.G."/>
            <person name="Murat C."/>
            <person name="Morin E."/>
            <person name="Ndikumana S."/>
            <person name="Pagni M."/>
            <person name="Petitpierre D."/>
            <person name="Requena N."/>
            <person name="Rosikiewicz P."/>
            <person name="Riley R."/>
            <person name="Saito K."/>
            <person name="San Clemente H."/>
            <person name="Shapiro H."/>
            <person name="van Tuinen D."/>
            <person name="Becard G."/>
            <person name="Bonfante P."/>
            <person name="Paszkowski U."/>
            <person name="Shachar-Hill Y.Y."/>
            <person name="Tuskan G.A."/>
            <person name="Young P.W."/>
            <person name="Sanders I.R."/>
            <person name="Henrissat B."/>
            <person name="Rensing S.A."/>
            <person name="Grigoriev I.V."/>
            <person name="Corradi N."/>
            <person name="Roux C."/>
            <person name="Martin F."/>
        </authorList>
    </citation>
    <scope>NUCLEOTIDE SEQUENCE [LARGE SCALE GENOMIC DNA]</scope>
    <source>
        <strain evidence="2 3">DAOM 197198</strain>
    </source>
</reference>
<evidence type="ECO:0000313" key="3">
    <source>
        <dbReference type="Proteomes" id="UP000018888"/>
    </source>
</evidence>
<dbReference type="GO" id="GO:0004197">
    <property type="term" value="F:cysteine-type endopeptidase activity"/>
    <property type="evidence" value="ECO:0007669"/>
    <property type="project" value="TreeGrafter"/>
</dbReference>
<dbReference type="GO" id="GO:0006508">
    <property type="term" value="P:proteolysis"/>
    <property type="evidence" value="ECO:0007669"/>
    <property type="project" value="TreeGrafter"/>
</dbReference>
<dbReference type="AlphaFoldDB" id="A0A2P4P1M2"/>
<proteinExistence type="inferred from homology"/>
<dbReference type="VEuPathDB" id="FungiDB:RhiirFUN_000967"/>
<comment type="caution">
    <text evidence="2">The sequence shown here is derived from an EMBL/GenBank/DDBJ whole genome shotgun (WGS) entry which is preliminary data.</text>
</comment>
<accession>A0A2P4P1M2</accession>
<dbReference type="PANTHER" id="PTHR48104:SF30">
    <property type="entry name" value="METACASPASE-1"/>
    <property type="match status" value="1"/>
</dbReference>
<comment type="similarity">
    <text evidence="1">Belongs to the peptidase C14B family.</text>
</comment>
<protein>
    <submittedName>
        <fullName evidence="2">Uncharacterized protein</fullName>
    </submittedName>
</protein>
<dbReference type="GO" id="GO:0005737">
    <property type="term" value="C:cytoplasm"/>
    <property type="evidence" value="ECO:0007669"/>
    <property type="project" value="TreeGrafter"/>
</dbReference>
<sequence length="145" mass="16422">MPSDFQKNRQIIDDIMHDIMVKPLPCGVRLMAIFDDSCHSGIALDLPCIYLIQGKVKEANFLSEGSNAIKNASMSYLKGDIGEIKTRLILFGKKATSGKNYRYKNVNISYQQMLNSVRVILLTKYSQKPQLSTSHEMEMNSLFII</sequence>
<gene>
    <name evidence="2" type="ORF">GLOIN_2v1789313</name>
</gene>
<name>A0A2P4P1M2_RHIID</name>
<dbReference type="PANTHER" id="PTHR48104">
    <property type="entry name" value="METACASPASE-4"/>
    <property type="match status" value="1"/>
</dbReference>
<evidence type="ECO:0000313" key="2">
    <source>
        <dbReference type="EMBL" id="POG59272.1"/>
    </source>
</evidence>
<dbReference type="Gene3D" id="3.40.50.12660">
    <property type="match status" value="1"/>
</dbReference>
<reference evidence="2 3" key="2">
    <citation type="journal article" date="2018" name="New Phytol.">
        <title>High intraspecific genome diversity in the model arbuscular mycorrhizal symbiont Rhizophagus irregularis.</title>
        <authorList>
            <person name="Chen E.C.H."/>
            <person name="Morin E."/>
            <person name="Beaudet D."/>
            <person name="Noel J."/>
            <person name="Yildirir G."/>
            <person name="Ndikumana S."/>
            <person name="Charron P."/>
            <person name="St-Onge C."/>
            <person name="Giorgi J."/>
            <person name="Kruger M."/>
            <person name="Marton T."/>
            <person name="Ropars J."/>
            <person name="Grigoriev I.V."/>
            <person name="Hainaut M."/>
            <person name="Henrissat B."/>
            <person name="Roux C."/>
            <person name="Martin F."/>
            <person name="Corradi N."/>
        </authorList>
    </citation>
    <scope>NUCLEOTIDE SEQUENCE [LARGE SCALE GENOMIC DNA]</scope>
    <source>
        <strain evidence="2 3">DAOM 197198</strain>
    </source>
</reference>